<gene>
    <name evidence="1" type="ORF">AVEN_81327_1</name>
</gene>
<evidence type="ECO:0000313" key="1">
    <source>
        <dbReference type="EMBL" id="GBL87703.1"/>
    </source>
</evidence>
<name>A0A4Y2B6P6_ARAVE</name>
<sequence>MKRAALAPYILILAQSDTSHNLSKFIPVLPWYSGSLNDSRCNSSSTEVGVLAAIIGHGSILLEGGTHYHCFIAEVLLLAHFDSPALERQRGNWLTIQIQTSFVVDQELRFGFRKYSVRHKTRRKKRDKVIDHVYGLSFLGFMDRSRTLMRANAGSIDRSIDI</sequence>
<reference evidence="1 2" key="1">
    <citation type="journal article" date="2019" name="Sci. Rep.">
        <title>Orb-weaving spider Araneus ventricosus genome elucidates the spidroin gene catalogue.</title>
        <authorList>
            <person name="Kono N."/>
            <person name="Nakamura H."/>
            <person name="Ohtoshi R."/>
            <person name="Moran D.A.P."/>
            <person name="Shinohara A."/>
            <person name="Yoshida Y."/>
            <person name="Fujiwara M."/>
            <person name="Mori M."/>
            <person name="Tomita M."/>
            <person name="Arakawa K."/>
        </authorList>
    </citation>
    <scope>NUCLEOTIDE SEQUENCE [LARGE SCALE GENOMIC DNA]</scope>
</reference>
<accession>A0A4Y2B6P6</accession>
<dbReference type="EMBL" id="BGPR01000055">
    <property type="protein sequence ID" value="GBL87703.1"/>
    <property type="molecule type" value="Genomic_DNA"/>
</dbReference>
<keyword evidence="2" id="KW-1185">Reference proteome</keyword>
<proteinExistence type="predicted"/>
<dbReference type="Proteomes" id="UP000499080">
    <property type="component" value="Unassembled WGS sequence"/>
</dbReference>
<evidence type="ECO:0000313" key="2">
    <source>
        <dbReference type="Proteomes" id="UP000499080"/>
    </source>
</evidence>
<protein>
    <submittedName>
        <fullName evidence="1">Uncharacterized protein</fullName>
    </submittedName>
</protein>
<organism evidence="1 2">
    <name type="scientific">Araneus ventricosus</name>
    <name type="common">Orbweaver spider</name>
    <name type="synonym">Epeira ventricosa</name>
    <dbReference type="NCBI Taxonomy" id="182803"/>
    <lineage>
        <taxon>Eukaryota</taxon>
        <taxon>Metazoa</taxon>
        <taxon>Ecdysozoa</taxon>
        <taxon>Arthropoda</taxon>
        <taxon>Chelicerata</taxon>
        <taxon>Arachnida</taxon>
        <taxon>Araneae</taxon>
        <taxon>Araneomorphae</taxon>
        <taxon>Entelegynae</taxon>
        <taxon>Araneoidea</taxon>
        <taxon>Araneidae</taxon>
        <taxon>Araneus</taxon>
    </lineage>
</organism>
<comment type="caution">
    <text evidence="1">The sequence shown here is derived from an EMBL/GenBank/DDBJ whole genome shotgun (WGS) entry which is preliminary data.</text>
</comment>
<dbReference type="AlphaFoldDB" id="A0A4Y2B6P6"/>